<evidence type="ECO:0000256" key="4">
    <source>
        <dbReference type="ARBA" id="ARBA00023125"/>
    </source>
</evidence>
<dbReference type="PROSITE" id="PS50949">
    <property type="entry name" value="HTH_GNTR"/>
    <property type="match status" value="1"/>
</dbReference>
<keyword evidence="2" id="KW-0663">Pyridoxal phosphate</keyword>
<proteinExistence type="inferred from homology"/>
<dbReference type="Pfam" id="PF00155">
    <property type="entry name" value="Aminotran_1_2"/>
    <property type="match status" value="1"/>
</dbReference>
<dbReference type="SMART" id="SM00345">
    <property type="entry name" value="HTH_GNTR"/>
    <property type="match status" value="1"/>
</dbReference>
<organism evidence="7 8">
    <name type="scientific">Motilibacter peucedani</name>
    <dbReference type="NCBI Taxonomy" id="598650"/>
    <lineage>
        <taxon>Bacteria</taxon>
        <taxon>Bacillati</taxon>
        <taxon>Actinomycetota</taxon>
        <taxon>Actinomycetes</taxon>
        <taxon>Motilibacterales</taxon>
        <taxon>Motilibacteraceae</taxon>
        <taxon>Motilibacter</taxon>
    </lineage>
</organism>
<dbReference type="InterPro" id="IPR000524">
    <property type="entry name" value="Tscrpt_reg_HTH_GntR"/>
</dbReference>
<dbReference type="CDD" id="cd00609">
    <property type="entry name" value="AAT_like"/>
    <property type="match status" value="1"/>
</dbReference>
<dbReference type="InterPro" id="IPR015421">
    <property type="entry name" value="PyrdxlP-dep_Trfase_major"/>
</dbReference>
<dbReference type="Pfam" id="PF00392">
    <property type="entry name" value="GntR"/>
    <property type="match status" value="1"/>
</dbReference>
<dbReference type="OrthoDB" id="9802328at2"/>
<name>A0A420XNB3_9ACTN</name>
<dbReference type="GO" id="GO:0030170">
    <property type="term" value="F:pyridoxal phosphate binding"/>
    <property type="evidence" value="ECO:0007669"/>
    <property type="project" value="InterPro"/>
</dbReference>
<dbReference type="SUPFAM" id="SSF46785">
    <property type="entry name" value="Winged helix' DNA-binding domain"/>
    <property type="match status" value="1"/>
</dbReference>
<comment type="caution">
    <text evidence="7">The sequence shown here is derived from an EMBL/GenBank/DDBJ whole genome shotgun (WGS) entry which is preliminary data.</text>
</comment>
<dbReference type="Gene3D" id="1.10.10.10">
    <property type="entry name" value="Winged helix-like DNA-binding domain superfamily/Winged helix DNA-binding domain"/>
    <property type="match status" value="1"/>
</dbReference>
<feature type="domain" description="HTH gntR-type" evidence="6">
    <location>
        <begin position="1"/>
        <end position="69"/>
    </location>
</feature>
<dbReference type="Proteomes" id="UP000281955">
    <property type="component" value="Unassembled WGS sequence"/>
</dbReference>
<comment type="similarity">
    <text evidence="1">In the C-terminal section; belongs to the class-I pyridoxal-phosphate-dependent aminotransferase family.</text>
</comment>
<dbReference type="InterPro" id="IPR051446">
    <property type="entry name" value="HTH_trans_reg/aminotransferase"/>
</dbReference>
<keyword evidence="3" id="KW-0805">Transcription regulation</keyword>
<dbReference type="GO" id="GO:0003677">
    <property type="term" value="F:DNA binding"/>
    <property type="evidence" value="ECO:0007669"/>
    <property type="project" value="UniProtKB-KW"/>
</dbReference>
<protein>
    <submittedName>
        <fullName evidence="7">DNA-binding transcriptional MocR family regulator</fullName>
    </submittedName>
</protein>
<reference evidence="7 8" key="1">
    <citation type="submission" date="2018-10" db="EMBL/GenBank/DDBJ databases">
        <title>Genomic Encyclopedia of Archaeal and Bacterial Type Strains, Phase II (KMG-II): from individual species to whole genera.</title>
        <authorList>
            <person name="Goeker M."/>
        </authorList>
    </citation>
    <scope>NUCLEOTIDE SEQUENCE [LARGE SCALE GENOMIC DNA]</scope>
    <source>
        <strain evidence="7 8">RP-AC37</strain>
    </source>
</reference>
<evidence type="ECO:0000313" key="8">
    <source>
        <dbReference type="Proteomes" id="UP000281955"/>
    </source>
</evidence>
<dbReference type="InterPro" id="IPR004839">
    <property type="entry name" value="Aminotransferase_I/II_large"/>
</dbReference>
<dbReference type="InterPro" id="IPR036390">
    <property type="entry name" value="WH_DNA-bd_sf"/>
</dbReference>
<keyword evidence="5" id="KW-0804">Transcription</keyword>
<dbReference type="InterPro" id="IPR015422">
    <property type="entry name" value="PyrdxlP-dep_Trfase_small"/>
</dbReference>
<dbReference type="InterPro" id="IPR015424">
    <property type="entry name" value="PyrdxlP-dep_Trfase"/>
</dbReference>
<dbReference type="GO" id="GO:0003700">
    <property type="term" value="F:DNA-binding transcription factor activity"/>
    <property type="evidence" value="ECO:0007669"/>
    <property type="project" value="InterPro"/>
</dbReference>
<dbReference type="Gene3D" id="3.40.640.10">
    <property type="entry name" value="Type I PLP-dependent aspartate aminotransferase-like (Major domain)"/>
    <property type="match status" value="1"/>
</dbReference>
<evidence type="ECO:0000256" key="1">
    <source>
        <dbReference type="ARBA" id="ARBA00005384"/>
    </source>
</evidence>
<keyword evidence="8" id="KW-1185">Reference proteome</keyword>
<evidence type="ECO:0000256" key="2">
    <source>
        <dbReference type="ARBA" id="ARBA00022898"/>
    </source>
</evidence>
<dbReference type="CDD" id="cd07377">
    <property type="entry name" value="WHTH_GntR"/>
    <property type="match status" value="1"/>
</dbReference>
<dbReference type="PANTHER" id="PTHR46577">
    <property type="entry name" value="HTH-TYPE TRANSCRIPTIONAL REGULATORY PROTEIN GABR"/>
    <property type="match status" value="1"/>
</dbReference>
<dbReference type="Gene3D" id="3.90.1150.10">
    <property type="entry name" value="Aspartate Aminotransferase, domain 1"/>
    <property type="match status" value="1"/>
</dbReference>
<sequence>MANDSATRIVEALLPWIASAPAGAQLPSNRALVLAHGAGPVTVQKALRQLTSLGLVETRPGVGTFVRGARATRPADHSWQTAALGALPARMTVSSTQRTSAPDAIGLHSGYPAKDLLPEHLVRPALVRAVRSEHALVRAEAAGLLPLREWFAAQVAAGTPADVPAPSAHDVLVIPGSQSGLSSIFRALVGHGRPLVIESPTYWGAILAAEQAGVRLVPVPSGPDGPDVDELARALTSTGARVFYAQPTFANPAGTSWSPEVGRAVLETVRAHGAFLVEDDWAHDLAIDADPRPLVGLDDDGHVIYLRSLTKSVSPALRVAAVVARGPARDRILADRAAESMYVSGVLQAAALDVVTQPRWSAHLRALRPQLRARRDLLVDSVRMHAPQVDVERVPVGGLNLWCRLPGGTDVELLVRECSARGLVVAPGTEWFPAEPSGPFIRLNFAGEDPTRFPDAGRILGAALVASG</sequence>
<accession>A0A420XNB3</accession>
<evidence type="ECO:0000256" key="5">
    <source>
        <dbReference type="ARBA" id="ARBA00023163"/>
    </source>
</evidence>
<dbReference type="AlphaFoldDB" id="A0A420XNB3"/>
<dbReference type="SUPFAM" id="SSF53383">
    <property type="entry name" value="PLP-dependent transferases"/>
    <property type="match status" value="1"/>
</dbReference>
<gene>
    <name evidence="7" type="ORF">CLV35_3039</name>
</gene>
<evidence type="ECO:0000256" key="3">
    <source>
        <dbReference type="ARBA" id="ARBA00023015"/>
    </source>
</evidence>
<keyword evidence="4 7" id="KW-0238">DNA-binding</keyword>
<dbReference type="InterPro" id="IPR036388">
    <property type="entry name" value="WH-like_DNA-bd_sf"/>
</dbReference>
<evidence type="ECO:0000259" key="6">
    <source>
        <dbReference type="PROSITE" id="PS50949"/>
    </source>
</evidence>
<dbReference type="InParanoid" id="A0A420XNB3"/>
<dbReference type="PANTHER" id="PTHR46577:SF2">
    <property type="entry name" value="TRANSCRIPTIONAL REGULATORY PROTEIN"/>
    <property type="match status" value="1"/>
</dbReference>
<dbReference type="RefSeq" id="WP_121194285.1">
    <property type="nucleotide sequence ID" value="NZ_RBWV01000013.1"/>
</dbReference>
<evidence type="ECO:0000313" key="7">
    <source>
        <dbReference type="EMBL" id="RKS72788.1"/>
    </source>
</evidence>
<dbReference type="EMBL" id="RBWV01000013">
    <property type="protein sequence ID" value="RKS72788.1"/>
    <property type="molecule type" value="Genomic_DNA"/>
</dbReference>